<dbReference type="RefSeq" id="XP_062877159.1">
    <property type="nucleotide sequence ID" value="XM_063021089.1"/>
</dbReference>
<dbReference type="GO" id="GO:0042546">
    <property type="term" value="P:cell wall biogenesis"/>
    <property type="evidence" value="ECO:0007669"/>
    <property type="project" value="InterPro"/>
</dbReference>
<keyword evidence="8" id="KW-1185">Reference proteome</keyword>
<feature type="chain" id="PRO_5043780294" description="Cell wall synthesis protein KRE9" evidence="4">
    <location>
        <begin position="19"/>
        <end position="268"/>
    </location>
</feature>
<dbReference type="GO" id="GO:0006078">
    <property type="term" value="P:(1-&gt;6)-beta-D-glucan biosynthetic process"/>
    <property type="evidence" value="ECO:0007669"/>
    <property type="project" value="InterPro"/>
</dbReference>
<evidence type="ECO:0000256" key="4">
    <source>
        <dbReference type="SAM" id="SignalP"/>
    </source>
</evidence>
<evidence type="ECO:0000259" key="6">
    <source>
        <dbReference type="Pfam" id="PF10342"/>
    </source>
</evidence>
<sequence length="268" mass="29024">MHIHSLYTLLLLLVSVVADVSITKPTAGQSFSGLGGTTITVLWIDDTSDSDSKLSLSKVTKYSIVLCTGSNNNINAVKSYTTTLPADSLTYDMKIQSSDVPNGIYFVQVYAQFADGFTIHYTPRFTLTGMSGLANTLTFPTALLTATGDVPQAQLQVGGTQVSVDSHSFTVPYTLQTGKTRYAPMQTQPGTQVTYTMYSTRLPTSAYTPYSSLSPSPNVYSTITPGWSYAVTSLFNTAAIAAYPTYWYPASERVLQASLSSAKLKRWL</sequence>
<reference evidence="7 8" key="1">
    <citation type="submission" date="2023-10" db="EMBL/GenBank/DDBJ databases">
        <title>Draft Genome Sequence of Candida saopaulonensis from a very Premature Infant with Sepsis.</title>
        <authorList>
            <person name="Ning Y."/>
            <person name="Dai R."/>
            <person name="Xiao M."/>
            <person name="Xu Y."/>
            <person name="Yan Q."/>
            <person name="Zhang L."/>
        </authorList>
    </citation>
    <scope>NUCLEOTIDE SEQUENCE [LARGE SCALE GENOMIC DNA]</scope>
    <source>
        <strain evidence="7 8">19XY460</strain>
    </source>
</reference>
<dbReference type="InterPro" id="IPR008659">
    <property type="entry name" value="Kre9/Knh1_C"/>
</dbReference>
<evidence type="ECO:0000256" key="1">
    <source>
        <dbReference type="ARBA" id="ARBA00004010"/>
    </source>
</evidence>
<dbReference type="Pfam" id="PF05390">
    <property type="entry name" value="Kre9_KNH1_C"/>
    <property type="match status" value="1"/>
</dbReference>
<evidence type="ECO:0000256" key="3">
    <source>
        <dbReference type="ARBA" id="ARBA00022729"/>
    </source>
</evidence>
<comment type="function">
    <text evidence="1">Involved in cell wall beta(1-&gt;6) glucan synthesis.</text>
</comment>
<dbReference type="GO" id="GO:0005576">
    <property type="term" value="C:extracellular region"/>
    <property type="evidence" value="ECO:0007669"/>
    <property type="project" value="TreeGrafter"/>
</dbReference>
<name>A0AAX4H863_9ASCO</name>
<dbReference type="EMBL" id="CP138895">
    <property type="protein sequence ID" value="WPK24776.1"/>
    <property type="molecule type" value="Genomic_DNA"/>
</dbReference>
<evidence type="ECO:0000256" key="2">
    <source>
        <dbReference type="ARBA" id="ARBA00006816"/>
    </source>
</evidence>
<dbReference type="PANTHER" id="PTHR28154">
    <property type="entry name" value="CELL WALL SYNTHESIS PROTEIN KNH1-RELATED"/>
    <property type="match status" value="1"/>
</dbReference>
<dbReference type="InterPro" id="IPR045328">
    <property type="entry name" value="Kre9/Knh1"/>
</dbReference>
<accession>A0AAX4H863</accession>
<keyword evidence="3 4" id="KW-0732">Signal</keyword>
<dbReference type="PANTHER" id="PTHR28154:SF1">
    <property type="entry name" value="CELL WALL SYNTHESIS PROTEIN KNH1-RELATED"/>
    <property type="match status" value="1"/>
</dbReference>
<gene>
    <name evidence="7" type="ORF">PUMCH_002067</name>
</gene>
<dbReference type="KEGG" id="asau:88173132"/>
<organism evidence="7 8">
    <name type="scientific">Australozyma saopauloensis</name>
    <dbReference type="NCBI Taxonomy" id="291208"/>
    <lineage>
        <taxon>Eukaryota</taxon>
        <taxon>Fungi</taxon>
        <taxon>Dikarya</taxon>
        <taxon>Ascomycota</taxon>
        <taxon>Saccharomycotina</taxon>
        <taxon>Pichiomycetes</taxon>
        <taxon>Metschnikowiaceae</taxon>
        <taxon>Australozyma</taxon>
    </lineage>
</organism>
<feature type="domain" description="Yeast cell wall synthesis Kre9/Knh1 C-terminal" evidence="5">
    <location>
        <begin position="165"/>
        <end position="261"/>
    </location>
</feature>
<evidence type="ECO:0000313" key="7">
    <source>
        <dbReference type="EMBL" id="WPK24776.1"/>
    </source>
</evidence>
<evidence type="ECO:0000259" key="5">
    <source>
        <dbReference type="Pfam" id="PF05390"/>
    </source>
</evidence>
<feature type="domain" description="Yeast cell wall synthesis Kre9/Knh1-like N-terminal" evidence="6">
    <location>
        <begin position="24"/>
        <end position="127"/>
    </location>
</feature>
<dbReference type="AlphaFoldDB" id="A0AAX4H863"/>
<dbReference type="InterPro" id="IPR018466">
    <property type="entry name" value="Kre9/Knh1-like_N"/>
</dbReference>
<proteinExistence type="inferred from homology"/>
<comment type="similarity">
    <text evidence="2">Belongs to the KRE9/KNH1 family.</text>
</comment>
<dbReference type="GO" id="GO:0031505">
    <property type="term" value="P:fungal-type cell wall organization"/>
    <property type="evidence" value="ECO:0007669"/>
    <property type="project" value="TreeGrafter"/>
</dbReference>
<protein>
    <recommendedName>
        <fullName evidence="9">Cell wall synthesis protein KRE9</fullName>
    </recommendedName>
</protein>
<dbReference type="GeneID" id="88173132"/>
<evidence type="ECO:0000313" key="8">
    <source>
        <dbReference type="Proteomes" id="UP001338582"/>
    </source>
</evidence>
<evidence type="ECO:0008006" key="9">
    <source>
        <dbReference type="Google" id="ProtNLM"/>
    </source>
</evidence>
<dbReference type="Proteomes" id="UP001338582">
    <property type="component" value="Chromosome 2"/>
</dbReference>
<dbReference type="Pfam" id="PF10342">
    <property type="entry name" value="Kre9_KNH"/>
    <property type="match status" value="1"/>
</dbReference>
<feature type="signal peptide" evidence="4">
    <location>
        <begin position="1"/>
        <end position="18"/>
    </location>
</feature>